<sequence length="270" mass="29706">MSHIKQLIPMIPVLNPKPNRIRIVEPTSPNLRLKGILKPADFRVTSHINLNPILNEKQLPLVIINISVQELPSQTYDASSENHETHSSTPGKKSGEGVTFENDLQLGLCDVTQLHSHINQHRMHGAATNSSVQLDGIVSKLPVADIVNQDKPPHVVSEVSGTATNTTKHSKIAFPAKDASTGKGGDMQVVVAHGEIQQGMENEIQHVRDDEQEFEVQLDALPTVAVEKKQQDSHKQLVLQKNAANQPSNSFFFNLQNLEISISSQFQGLE</sequence>
<organism evidence="2 3">
    <name type="scientific">Anisodus acutangulus</name>
    <dbReference type="NCBI Taxonomy" id="402998"/>
    <lineage>
        <taxon>Eukaryota</taxon>
        <taxon>Viridiplantae</taxon>
        <taxon>Streptophyta</taxon>
        <taxon>Embryophyta</taxon>
        <taxon>Tracheophyta</taxon>
        <taxon>Spermatophyta</taxon>
        <taxon>Magnoliopsida</taxon>
        <taxon>eudicotyledons</taxon>
        <taxon>Gunneridae</taxon>
        <taxon>Pentapetalae</taxon>
        <taxon>asterids</taxon>
        <taxon>lamiids</taxon>
        <taxon>Solanales</taxon>
        <taxon>Solanaceae</taxon>
        <taxon>Solanoideae</taxon>
        <taxon>Hyoscyameae</taxon>
        <taxon>Anisodus</taxon>
    </lineage>
</organism>
<dbReference type="AlphaFoldDB" id="A0A9Q1R9X0"/>
<keyword evidence="3" id="KW-1185">Reference proteome</keyword>
<feature type="region of interest" description="Disordered" evidence="1">
    <location>
        <begin position="75"/>
        <end position="98"/>
    </location>
</feature>
<evidence type="ECO:0000256" key="1">
    <source>
        <dbReference type="SAM" id="MobiDB-lite"/>
    </source>
</evidence>
<evidence type="ECO:0000313" key="3">
    <source>
        <dbReference type="Proteomes" id="UP001152561"/>
    </source>
</evidence>
<accession>A0A9Q1R9X0</accession>
<protein>
    <submittedName>
        <fullName evidence="2">Uncharacterized protein</fullName>
    </submittedName>
</protein>
<evidence type="ECO:0000313" key="2">
    <source>
        <dbReference type="EMBL" id="KAJ8546600.1"/>
    </source>
</evidence>
<reference evidence="3" key="1">
    <citation type="journal article" date="2023" name="Proc. Natl. Acad. Sci. U.S.A.">
        <title>Genomic and structural basis for evolution of tropane alkaloid biosynthesis.</title>
        <authorList>
            <person name="Wanga Y.-J."/>
            <person name="Taina T."/>
            <person name="Yua J.-Y."/>
            <person name="Lia J."/>
            <person name="Xua B."/>
            <person name="Chenc J."/>
            <person name="D'Auriad J.C."/>
            <person name="Huanga J.-P."/>
            <person name="Huanga S.-X."/>
        </authorList>
    </citation>
    <scope>NUCLEOTIDE SEQUENCE [LARGE SCALE GENOMIC DNA]</scope>
    <source>
        <strain evidence="3">cv. KIB-2019</strain>
    </source>
</reference>
<dbReference type="Proteomes" id="UP001152561">
    <property type="component" value="Unassembled WGS sequence"/>
</dbReference>
<name>A0A9Q1R9X0_9SOLA</name>
<proteinExistence type="predicted"/>
<comment type="caution">
    <text evidence="2">The sequence shown here is derived from an EMBL/GenBank/DDBJ whole genome shotgun (WGS) entry which is preliminary data.</text>
</comment>
<gene>
    <name evidence="2" type="ORF">K7X08_034110</name>
</gene>
<dbReference type="EMBL" id="JAJAGQ010000013">
    <property type="protein sequence ID" value="KAJ8546600.1"/>
    <property type="molecule type" value="Genomic_DNA"/>
</dbReference>